<keyword evidence="12" id="KW-1185">Reference proteome</keyword>
<dbReference type="HOGENOM" id="CLU_002865_6_3_1"/>
<proteinExistence type="inferred from homology"/>
<evidence type="ECO:0000256" key="5">
    <source>
        <dbReference type="PIRSR" id="PIRSR000137-1"/>
    </source>
</evidence>
<dbReference type="EMBL" id="KN840510">
    <property type="protein sequence ID" value="KIP06821.1"/>
    <property type="molecule type" value="Genomic_DNA"/>
</dbReference>
<feature type="active site" description="Proton donor" evidence="5">
    <location>
        <position position="532"/>
    </location>
</feature>
<organism evidence="11 12">
    <name type="scientific">Phlebiopsis gigantea (strain 11061_1 CR5-6)</name>
    <name type="common">White-rot fungus</name>
    <name type="synonym">Peniophora gigantea</name>
    <dbReference type="NCBI Taxonomy" id="745531"/>
    <lineage>
        <taxon>Eukaryota</taxon>
        <taxon>Fungi</taxon>
        <taxon>Dikarya</taxon>
        <taxon>Basidiomycota</taxon>
        <taxon>Agaricomycotina</taxon>
        <taxon>Agaricomycetes</taxon>
        <taxon>Polyporales</taxon>
        <taxon>Phanerochaetaceae</taxon>
        <taxon>Phlebiopsis</taxon>
    </lineage>
</organism>
<dbReference type="Pfam" id="PF05199">
    <property type="entry name" value="GMC_oxred_C"/>
    <property type="match status" value="1"/>
</dbReference>
<name>A0A0C3RXX2_PHLG1</name>
<comment type="cofactor">
    <cofactor evidence="1 6">
        <name>FAD</name>
        <dbReference type="ChEBI" id="CHEBI:57692"/>
    </cofactor>
</comment>
<evidence type="ECO:0000256" key="7">
    <source>
        <dbReference type="RuleBase" id="RU003968"/>
    </source>
</evidence>
<feature type="domain" description="Glucose-methanol-choline oxidoreductase N-terminal" evidence="10">
    <location>
        <begin position="306"/>
        <end position="320"/>
    </location>
</feature>
<evidence type="ECO:0000259" key="10">
    <source>
        <dbReference type="PROSITE" id="PS00624"/>
    </source>
</evidence>
<evidence type="ECO:0000256" key="1">
    <source>
        <dbReference type="ARBA" id="ARBA00001974"/>
    </source>
</evidence>
<feature type="binding site" evidence="6">
    <location>
        <position position="264"/>
    </location>
    <ligand>
        <name>FAD</name>
        <dbReference type="ChEBI" id="CHEBI:57692"/>
    </ligand>
</feature>
<evidence type="ECO:0000313" key="11">
    <source>
        <dbReference type="EMBL" id="KIP06821.1"/>
    </source>
</evidence>
<protein>
    <recommendedName>
        <fullName evidence="9 10">Glucose-methanol-choline oxidoreductase N-terminal domain-containing protein</fullName>
    </recommendedName>
</protein>
<sequence>MPAHIRKTVVASLCLALCADLAQAAVYTDAKHLPSASYDFVIVGAGTAGNVLASRLTEEGKYSVLVIEAGVTNEGVRNVEVPFLAPQNLPNSSVTWNYTTVPQTFLNDRYIGYTRGRLLGGSSSINFLGWTRGSNEEYDRWANLTGDEGWAWNNLAPYYFKTSHLAPSADHHDPEGQANLTNFGNGPLAVSLPGFPTELDPLVINTTHTNPEFPFALDVNAGDSIGIGYIQSTIGNGARCSSAIGYLSPALGRQNLDVLIHNTVTRLISTGPDQGKPTFKTVEFSTGPTATRHTVSAKREVILSAGSVGTPQILMLSGIGSKTSLSKVGIKSTVDLPDVGQNLHDHPILSNYWTVTSNETYDDIIRNATNFNRTLAQWQQTRTGLFTNSPLNTLGFLRIPGNDSIWKNFTDPSAGPESGHFEFLFGNGYNPAPVPATGNYLTIGTAIVSPHSVGQITLASNDPFAFPLIDPAFFSSPFDQLAMLYAIKAARRFAETAPWDGFVIERFGPVGTAETDEEIMAAARGAARSIYHPTSTARMSPLNATWGVTDPQLRVKHVSGLRIVDASTFPSIPAVHPQAAVYTLAERAADLIKAAWA</sequence>
<keyword evidence="3 7" id="KW-0285">Flavoprotein</keyword>
<reference evidence="11 12" key="1">
    <citation type="journal article" date="2014" name="PLoS Genet.">
        <title>Analysis of the Phlebiopsis gigantea genome, transcriptome and secretome provides insight into its pioneer colonization strategies of wood.</title>
        <authorList>
            <person name="Hori C."/>
            <person name="Ishida T."/>
            <person name="Igarashi K."/>
            <person name="Samejima M."/>
            <person name="Suzuki H."/>
            <person name="Master E."/>
            <person name="Ferreira P."/>
            <person name="Ruiz-Duenas F.J."/>
            <person name="Held B."/>
            <person name="Canessa P."/>
            <person name="Larrondo L.F."/>
            <person name="Schmoll M."/>
            <person name="Druzhinina I.S."/>
            <person name="Kubicek C.P."/>
            <person name="Gaskell J.A."/>
            <person name="Kersten P."/>
            <person name="St John F."/>
            <person name="Glasner J."/>
            <person name="Sabat G."/>
            <person name="Splinter BonDurant S."/>
            <person name="Syed K."/>
            <person name="Yadav J."/>
            <person name="Mgbeahuruike A.C."/>
            <person name="Kovalchuk A."/>
            <person name="Asiegbu F.O."/>
            <person name="Lackner G."/>
            <person name="Hoffmeister D."/>
            <person name="Rencoret J."/>
            <person name="Gutierrez A."/>
            <person name="Sun H."/>
            <person name="Lindquist E."/>
            <person name="Barry K."/>
            <person name="Riley R."/>
            <person name="Grigoriev I.V."/>
            <person name="Henrissat B."/>
            <person name="Kues U."/>
            <person name="Berka R.M."/>
            <person name="Martinez A.T."/>
            <person name="Covert S.F."/>
            <person name="Blanchette R.A."/>
            <person name="Cullen D."/>
        </authorList>
    </citation>
    <scope>NUCLEOTIDE SEQUENCE [LARGE SCALE GENOMIC DNA]</scope>
    <source>
        <strain evidence="11 12">11061_1 CR5-6</strain>
    </source>
</reference>
<dbReference type="Pfam" id="PF00732">
    <property type="entry name" value="GMC_oxred_N"/>
    <property type="match status" value="1"/>
</dbReference>
<feature type="binding site" evidence="6">
    <location>
        <begin position="577"/>
        <end position="578"/>
    </location>
    <ligand>
        <name>FAD</name>
        <dbReference type="ChEBI" id="CHEBI:57692"/>
    </ligand>
</feature>
<evidence type="ECO:0000256" key="8">
    <source>
        <dbReference type="SAM" id="SignalP"/>
    </source>
</evidence>
<evidence type="ECO:0000259" key="9">
    <source>
        <dbReference type="PROSITE" id="PS00623"/>
    </source>
</evidence>
<dbReference type="PIRSF" id="PIRSF000137">
    <property type="entry name" value="Alcohol_oxidase"/>
    <property type="match status" value="1"/>
</dbReference>
<keyword evidence="8" id="KW-0732">Signal</keyword>
<evidence type="ECO:0000256" key="3">
    <source>
        <dbReference type="ARBA" id="ARBA00022630"/>
    </source>
</evidence>
<dbReference type="PROSITE" id="PS00623">
    <property type="entry name" value="GMC_OXRED_1"/>
    <property type="match status" value="1"/>
</dbReference>
<dbReference type="STRING" id="745531.A0A0C3RXX2"/>
<accession>A0A0C3RXX2</accession>
<evidence type="ECO:0000256" key="6">
    <source>
        <dbReference type="PIRSR" id="PIRSR000137-2"/>
    </source>
</evidence>
<keyword evidence="4 6" id="KW-0274">FAD</keyword>
<dbReference type="PANTHER" id="PTHR11552:SF147">
    <property type="entry name" value="CHOLINE DEHYDROGENASE, MITOCHONDRIAL"/>
    <property type="match status" value="1"/>
</dbReference>
<dbReference type="InterPro" id="IPR012132">
    <property type="entry name" value="GMC_OxRdtase"/>
</dbReference>
<dbReference type="GO" id="GO:0016614">
    <property type="term" value="F:oxidoreductase activity, acting on CH-OH group of donors"/>
    <property type="evidence" value="ECO:0007669"/>
    <property type="project" value="InterPro"/>
</dbReference>
<evidence type="ECO:0000313" key="12">
    <source>
        <dbReference type="Proteomes" id="UP000053257"/>
    </source>
</evidence>
<gene>
    <name evidence="11" type="ORF">PHLGIDRAFT_128071</name>
</gene>
<dbReference type="PROSITE" id="PS00624">
    <property type="entry name" value="GMC_OXRED_2"/>
    <property type="match status" value="1"/>
</dbReference>
<dbReference type="SUPFAM" id="SSF51905">
    <property type="entry name" value="FAD/NAD(P)-binding domain"/>
    <property type="match status" value="1"/>
</dbReference>
<evidence type="ECO:0000256" key="2">
    <source>
        <dbReference type="ARBA" id="ARBA00010790"/>
    </source>
</evidence>
<dbReference type="PANTHER" id="PTHR11552">
    <property type="entry name" value="GLUCOSE-METHANOL-CHOLINE GMC OXIDOREDUCTASE"/>
    <property type="match status" value="1"/>
</dbReference>
<feature type="signal peptide" evidence="8">
    <location>
        <begin position="1"/>
        <end position="24"/>
    </location>
</feature>
<dbReference type="InterPro" id="IPR007867">
    <property type="entry name" value="GMC_OxRtase_C"/>
</dbReference>
<evidence type="ECO:0000256" key="4">
    <source>
        <dbReference type="ARBA" id="ARBA00022827"/>
    </source>
</evidence>
<dbReference type="AlphaFoldDB" id="A0A0C3RXX2"/>
<dbReference type="Gene3D" id="3.30.560.10">
    <property type="entry name" value="Glucose Oxidase, domain 3"/>
    <property type="match status" value="1"/>
</dbReference>
<comment type="similarity">
    <text evidence="2 7">Belongs to the GMC oxidoreductase family.</text>
</comment>
<feature type="domain" description="Glucose-methanol-choline oxidoreductase N-terminal" evidence="9">
    <location>
        <begin position="116"/>
        <end position="139"/>
    </location>
</feature>
<feature type="chain" id="PRO_5002178095" description="Glucose-methanol-choline oxidoreductase N-terminal domain-containing protein" evidence="8">
    <location>
        <begin position="25"/>
        <end position="597"/>
    </location>
</feature>
<dbReference type="Proteomes" id="UP000053257">
    <property type="component" value="Unassembled WGS sequence"/>
</dbReference>
<dbReference type="Gene3D" id="3.50.50.60">
    <property type="entry name" value="FAD/NAD(P)-binding domain"/>
    <property type="match status" value="1"/>
</dbReference>
<dbReference type="SUPFAM" id="SSF54373">
    <property type="entry name" value="FAD-linked reductases, C-terminal domain"/>
    <property type="match status" value="1"/>
</dbReference>
<dbReference type="InterPro" id="IPR036188">
    <property type="entry name" value="FAD/NAD-bd_sf"/>
</dbReference>
<dbReference type="InterPro" id="IPR000172">
    <property type="entry name" value="GMC_OxRdtase_N"/>
</dbReference>
<feature type="active site" description="Proton acceptor" evidence="5">
    <location>
        <position position="576"/>
    </location>
</feature>
<dbReference type="OrthoDB" id="269227at2759"/>
<dbReference type="GO" id="GO:0050660">
    <property type="term" value="F:flavin adenine dinucleotide binding"/>
    <property type="evidence" value="ECO:0007669"/>
    <property type="project" value="InterPro"/>
</dbReference>